<feature type="transmembrane region" description="Helical" evidence="7">
    <location>
        <begin position="152"/>
        <end position="171"/>
    </location>
</feature>
<dbReference type="CDD" id="cd06261">
    <property type="entry name" value="TM_PBP2"/>
    <property type="match status" value="1"/>
</dbReference>
<dbReference type="InterPro" id="IPR000515">
    <property type="entry name" value="MetI-like"/>
</dbReference>
<evidence type="ECO:0000256" key="1">
    <source>
        <dbReference type="ARBA" id="ARBA00004651"/>
    </source>
</evidence>
<dbReference type="GO" id="GO:0055085">
    <property type="term" value="P:transmembrane transport"/>
    <property type="evidence" value="ECO:0007669"/>
    <property type="project" value="InterPro"/>
</dbReference>
<keyword evidence="4 7" id="KW-0812">Transmembrane</keyword>
<keyword evidence="10" id="KW-1185">Reference proteome</keyword>
<feature type="transmembrane region" description="Helical" evidence="7">
    <location>
        <begin position="20"/>
        <end position="43"/>
    </location>
</feature>
<feature type="domain" description="ABC transmembrane type-1" evidence="8">
    <location>
        <begin position="83"/>
        <end position="275"/>
    </location>
</feature>
<comment type="similarity">
    <text evidence="7">Belongs to the binding-protein-dependent transport system permease family.</text>
</comment>
<dbReference type="Gene3D" id="1.10.3720.10">
    <property type="entry name" value="MetI-like"/>
    <property type="match status" value="1"/>
</dbReference>
<dbReference type="GO" id="GO:0005886">
    <property type="term" value="C:plasma membrane"/>
    <property type="evidence" value="ECO:0007669"/>
    <property type="project" value="UniProtKB-SubCell"/>
</dbReference>
<organism evidence="9 10">
    <name type="scientific">Paenibacillus catalpae</name>
    <dbReference type="NCBI Taxonomy" id="1045775"/>
    <lineage>
        <taxon>Bacteria</taxon>
        <taxon>Bacillati</taxon>
        <taxon>Bacillota</taxon>
        <taxon>Bacilli</taxon>
        <taxon>Bacillales</taxon>
        <taxon>Paenibacillaceae</taxon>
        <taxon>Paenibacillus</taxon>
    </lineage>
</organism>
<reference evidence="10" key="1">
    <citation type="submission" date="2016-10" db="EMBL/GenBank/DDBJ databases">
        <authorList>
            <person name="Varghese N."/>
            <person name="Submissions S."/>
        </authorList>
    </citation>
    <scope>NUCLEOTIDE SEQUENCE [LARGE SCALE GENOMIC DNA]</scope>
    <source>
        <strain evidence="10">CGMCC 1.10784</strain>
    </source>
</reference>
<keyword evidence="2 7" id="KW-0813">Transport</keyword>
<dbReference type="PROSITE" id="PS50928">
    <property type="entry name" value="ABC_TM1"/>
    <property type="match status" value="1"/>
</dbReference>
<dbReference type="AlphaFoldDB" id="A0A1I1TYB6"/>
<keyword evidence="3" id="KW-1003">Cell membrane</keyword>
<dbReference type="PANTHER" id="PTHR43744:SF12">
    <property type="entry name" value="ABC TRANSPORTER PERMEASE PROTEIN MG189-RELATED"/>
    <property type="match status" value="1"/>
</dbReference>
<keyword evidence="9" id="KW-0762">Sugar transport</keyword>
<dbReference type="STRING" id="1045775.SAMN05216378_0755"/>
<dbReference type="Pfam" id="PF00528">
    <property type="entry name" value="BPD_transp_1"/>
    <property type="match status" value="1"/>
</dbReference>
<dbReference type="InterPro" id="IPR035906">
    <property type="entry name" value="MetI-like_sf"/>
</dbReference>
<proteinExistence type="inferred from homology"/>
<evidence type="ECO:0000256" key="4">
    <source>
        <dbReference type="ARBA" id="ARBA00022692"/>
    </source>
</evidence>
<sequence length="290" mass="33118">MSVAAYGGRLRSKKRRDRMINILTFVVVIVFTILALFPIWWIFRTSLMTNAEIYKYPPSLLPPNWLFSNYEKTLEIFKFWKYLWNTMVIIVPSCLAGTFTATLCGYAFARLRFRGKNLIWALCVGSMLLPAMVTLIPLYIGWTRGLGINDSYWPLILPYFCGGGAFNIFLIRQFIMSIPRELDQAATIDGAGYFRILFSIIMPAIRPAMIVVALFIFIGLWNDLLQQMIYINSSDKYTIALGLTNFRGQLKSDWSLTMAATCLSFAPGVIFYLIGQRYFVEGITLTGLKN</sequence>
<evidence type="ECO:0000256" key="5">
    <source>
        <dbReference type="ARBA" id="ARBA00022989"/>
    </source>
</evidence>
<dbReference type="RefSeq" id="WP_091181155.1">
    <property type="nucleotide sequence ID" value="NZ_FOMT01000001.1"/>
</dbReference>
<dbReference type="OrthoDB" id="9771544at2"/>
<evidence type="ECO:0000256" key="3">
    <source>
        <dbReference type="ARBA" id="ARBA00022475"/>
    </source>
</evidence>
<dbReference type="EMBL" id="FOMT01000001">
    <property type="protein sequence ID" value="SFD63459.1"/>
    <property type="molecule type" value="Genomic_DNA"/>
</dbReference>
<accession>A0A1I1TYB6</accession>
<evidence type="ECO:0000313" key="9">
    <source>
        <dbReference type="EMBL" id="SFD63459.1"/>
    </source>
</evidence>
<feature type="transmembrane region" description="Helical" evidence="7">
    <location>
        <begin position="254"/>
        <end position="274"/>
    </location>
</feature>
<evidence type="ECO:0000259" key="8">
    <source>
        <dbReference type="PROSITE" id="PS50928"/>
    </source>
</evidence>
<evidence type="ECO:0000256" key="6">
    <source>
        <dbReference type="ARBA" id="ARBA00023136"/>
    </source>
</evidence>
<evidence type="ECO:0000256" key="2">
    <source>
        <dbReference type="ARBA" id="ARBA00022448"/>
    </source>
</evidence>
<dbReference type="SUPFAM" id="SSF161098">
    <property type="entry name" value="MetI-like"/>
    <property type="match status" value="1"/>
</dbReference>
<keyword evidence="6 7" id="KW-0472">Membrane</keyword>
<feature type="transmembrane region" description="Helical" evidence="7">
    <location>
        <begin position="82"/>
        <end position="106"/>
    </location>
</feature>
<name>A0A1I1TYB6_9BACL</name>
<comment type="subcellular location">
    <subcellularLocation>
        <location evidence="1 7">Cell membrane</location>
        <topology evidence="1 7">Multi-pass membrane protein</topology>
    </subcellularLocation>
</comment>
<gene>
    <name evidence="9" type="ORF">SAMN05216378_0755</name>
</gene>
<evidence type="ECO:0000313" key="10">
    <source>
        <dbReference type="Proteomes" id="UP000198855"/>
    </source>
</evidence>
<feature type="transmembrane region" description="Helical" evidence="7">
    <location>
        <begin position="118"/>
        <end position="140"/>
    </location>
</feature>
<keyword evidence="5 7" id="KW-1133">Transmembrane helix</keyword>
<dbReference type="PANTHER" id="PTHR43744">
    <property type="entry name" value="ABC TRANSPORTER PERMEASE PROTEIN MG189-RELATED-RELATED"/>
    <property type="match status" value="1"/>
</dbReference>
<protein>
    <submittedName>
        <fullName evidence="9">Multiple sugar transport system permease protein</fullName>
    </submittedName>
</protein>
<dbReference type="Proteomes" id="UP000198855">
    <property type="component" value="Unassembled WGS sequence"/>
</dbReference>
<feature type="transmembrane region" description="Helical" evidence="7">
    <location>
        <begin position="192"/>
        <end position="218"/>
    </location>
</feature>
<evidence type="ECO:0000256" key="7">
    <source>
        <dbReference type="RuleBase" id="RU363032"/>
    </source>
</evidence>